<evidence type="ECO:0000256" key="7">
    <source>
        <dbReference type="SAM" id="Phobius"/>
    </source>
</evidence>
<reference evidence="11" key="2">
    <citation type="journal article" date="2024" name="Plant">
        <title>Genomic evolution and insights into agronomic trait innovations of Sesamum species.</title>
        <authorList>
            <person name="Miao H."/>
            <person name="Wang L."/>
            <person name="Qu L."/>
            <person name="Liu H."/>
            <person name="Sun Y."/>
            <person name="Le M."/>
            <person name="Wang Q."/>
            <person name="Wei S."/>
            <person name="Zheng Y."/>
            <person name="Lin W."/>
            <person name="Duan Y."/>
            <person name="Cao H."/>
            <person name="Xiong S."/>
            <person name="Wang X."/>
            <person name="Wei L."/>
            <person name="Li C."/>
            <person name="Ma Q."/>
            <person name="Ju M."/>
            <person name="Zhao R."/>
            <person name="Li G."/>
            <person name="Mu C."/>
            <person name="Tian Q."/>
            <person name="Mei H."/>
            <person name="Zhang T."/>
            <person name="Gao T."/>
            <person name="Zhang H."/>
        </authorList>
    </citation>
    <scope>NUCLEOTIDE SEQUENCE</scope>
    <source>
        <strain evidence="11">K16</strain>
    </source>
</reference>
<dbReference type="GO" id="GO:0034045">
    <property type="term" value="C:phagophore assembly site membrane"/>
    <property type="evidence" value="ECO:0007669"/>
    <property type="project" value="TreeGrafter"/>
</dbReference>
<keyword evidence="4 5" id="KW-0072">Autophagy</keyword>
<accession>A0AAE1XDL5</accession>
<dbReference type="GO" id="GO:0000422">
    <property type="term" value="P:autophagy of mitochondrion"/>
    <property type="evidence" value="ECO:0007669"/>
    <property type="project" value="TreeGrafter"/>
</dbReference>
<dbReference type="FunFam" id="3.10.20.90:FF:000370">
    <property type="entry name" value="Autophagy protein 5"/>
    <property type="match status" value="1"/>
</dbReference>
<evidence type="ECO:0000259" key="10">
    <source>
        <dbReference type="Pfam" id="PF20638"/>
    </source>
</evidence>
<feature type="transmembrane region" description="Helical" evidence="7">
    <location>
        <begin position="41"/>
        <end position="65"/>
    </location>
</feature>
<feature type="transmembrane region" description="Helical" evidence="7">
    <location>
        <begin position="185"/>
        <end position="202"/>
    </location>
</feature>
<dbReference type="GO" id="GO:0019776">
    <property type="term" value="F:Atg8-family ligase activity"/>
    <property type="evidence" value="ECO:0007669"/>
    <property type="project" value="TreeGrafter"/>
</dbReference>
<feature type="domain" description="Autophagy protein ATG5 alpha-helical bundle region" evidence="9">
    <location>
        <begin position="128"/>
        <end position="182"/>
    </location>
</feature>
<comment type="caution">
    <text evidence="11">The sequence shown here is derived from an EMBL/GenBank/DDBJ whole genome shotgun (WGS) entry which is preliminary data.</text>
</comment>
<keyword evidence="2 5" id="KW-1017">Isopeptide bond</keyword>
<keyword evidence="12" id="KW-1185">Reference proteome</keyword>
<dbReference type="Proteomes" id="UP001289374">
    <property type="component" value="Unassembled WGS sequence"/>
</dbReference>
<evidence type="ECO:0000256" key="3">
    <source>
        <dbReference type="ARBA" id="ARBA00022843"/>
    </source>
</evidence>
<proteinExistence type="inferred from homology"/>
<dbReference type="PANTHER" id="PTHR13040">
    <property type="entry name" value="AUTOPHAGY PROTEIN 5"/>
    <property type="match status" value="1"/>
</dbReference>
<dbReference type="Gene3D" id="3.10.20.90">
    <property type="entry name" value="Phosphatidylinositol 3-kinase Catalytic Subunit, Chain A, domain 1"/>
    <property type="match status" value="1"/>
</dbReference>
<keyword evidence="7" id="KW-0472">Membrane</keyword>
<evidence type="ECO:0000256" key="4">
    <source>
        <dbReference type="ARBA" id="ARBA00023006"/>
    </source>
</evidence>
<dbReference type="GO" id="GO:0044233">
    <property type="term" value="C:mitochondria-associated endoplasmic reticulum membrane contact site"/>
    <property type="evidence" value="ECO:0007669"/>
    <property type="project" value="TreeGrafter"/>
</dbReference>
<keyword evidence="5" id="KW-0963">Cytoplasm</keyword>
<dbReference type="GO" id="GO:0034274">
    <property type="term" value="C:Atg12-Atg5-Atg16 complex"/>
    <property type="evidence" value="ECO:0007669"/>
    <property type="project" value="TreeGrafter"/>
</dbReference>
<dbReference type="InterPro" id="IPR007239">
    <property type="entry name" value="Atg5"/>
</dbReference>
<keyword evidence="7" id="KW-1133">Transmembrane helix</keyword>
<dbReference type="InterPro" id="IPR048318">
    <property type="entry name" value="ATG5_UblB"/>
</dbReference>
<dbReference type="GO" id="GO:0061908">
    <property type="term" value="C:phagophore"/>
    <property type="evidence" value="ECO:0007669"/>
    <property type="project" value="TreeGrafter"/>
</dbReference>
<dbReference type="AlphaFoldDB" id="A0AAE1XDL5"/>
<dbReference type="GO" id="GO:0005776">
    <property type="term" value="C:autophagosome"/>
    <property type="evidence" value="ECO:0007669"/>
    <property type="project" value="TreeGrafter"/>
</dbReference>
<evidence type="ECO:0000259" key="8">
    <source>
        <dbReference type="Pfam" id="PF04106"/>
    </source>
</evidence>
<dbReference type="EMBL" id="JACGWL010000001">
    <property type="protein sequence ID" value="KAK4409501.1"/>
    <property type="molecule type" value="Genomic_DNA"/>
</dbReference>
<dbReference type="Gene3D" id="3.10.20.620">
    <property type="match status" value="1"/>
</dbReference>
<evidence type="ECO:0000256" key="2">
    <source>
        <dbReference type="ARBA" id="ARBA00022499"/>
    </source>
</evidence>
<protein>
    <recommendedName>
        <fullName evidence="5">Autophagy protein 5</fullName>
    </recommendedName>
</protein>
<dbReference type="InterPro" id="IPR042526">
    <property type="entry name" value="Atg5_HR"/>
</dbReference>
<evidence type="ECO:0000256" key="1">
    <source>
        <dbReference type="ARBA" id="ARBA00006910"/>
    </source>
</evidence>
<reference evidence="11" key="1">
    <citation type="submission" date="2020-06" db="EMBL/GenBank/DDBJ databases">
        <authorList>
            <person name="Li T."/>
            <person name="Hu X."/>
            <person name="Zhang T."/>
            <person name="Song X."/>
            <person name="Zhang H."/>
            <person name="Dai N."/>
            <person name="Sheng W."/>
            <person name="Hou X."/>
            <person name="Wei L."/>
        </authorList>
    </citation>
    <scope>NUCLEOTIDE SEQUENCE</scope>
    <source>
        <strain evidence="11">K16</strain>
        <tissue evidence="11">Leaf</tissue>
    </source>
</reference>
<dbReference type="GO" id="GO:0006995">
    <property type="term" value="P:cellular response to nitrogen starvation"/>
    <property type="evidence" value="ECO:0007669"/>
    <property type="project" value="TreeGrafter"/>
</dbReference>
<dbReference type="GO" id="GO:0034727">
    <property type="term" value="P:piecemeal microautophagy of the nucleus"/>
    <property type="evidence" value="ECO:0007669"/>
    <property type="project" value="TreeGrafter"/>
</dbReference>
<evidence type="ECO:0000259" key="9">
    <source>
        <dbReference type="Pfam" id="PF20637"/>
    </source>
</evidence>
<dbReference type="InterPro" id="IPR048939">
    <property type="entry name" value="ATG5_UblA"/>
</dbReference>
<dbReference type="Pfam" id="PF20638">
    <property type="entry name" value="ATG5_UblA"/>
    <property type="match status" value="1"/>
</dbReference>
<comment type="subcellular location">
    <subcellularLocation>
        <location evidence="5">Cytoplasm</location>
    </subcellularLocation>
</comment>
<evidence type="ECO:0000256" key="6">
    <source>
        <dbReference type="SAM" id="MobiDB-lite"/>
    </source>
</evidence>
<feature type="domain" description="Autophagy protein ATG5 UblA" evidence="10">
    <location>
        <begin position="16"/>
        <end position="114"/>
    </location>
</feature>
<comment type="similarity">
    <text evidence="1 5">Belongs to the ATG5 family.</text>
</comment>
<keyword evidence="3 5" id="KW-0832">Ubl conjugation</keyword>
<comment type="function">
    <text evidence="5">Required for autophagy.</text>
</comment>
<evidence type="ECO:0000313" key="12">
    <source>
        <dbReference type="Proteomes" id="UP001289374"/>
    </source>
</evidence>
<keyword evidence="5" id="KW-0813">Transport</keyword>
<evidence type="ECO:0000256" key="5">
    <source>
        <dbReference type="RuleBase" id="RU361202"/>
    </source>
</evidence>
<feature type="domain" description="Autophagy protein ATG5 UblB" evidence="8">
    <location>
        <begin position="294"/>
        <end position="436"/>
    </location>
</feature>
<dbReference type="InterPro" id="IPR048940">
    <property type="entry name" value="ATG5_HBR"/>
</dbReference>
<gene>
    <name evidence="11" type="ORF">Sango_0023100</name>
</gene>
<keyword evidence="7" id="KW-0812">Transmembrane</keyword>
<name>A0AAE1XDL5_9LAMI</name>
<dbReference type="Pfam" id="PF20637">
    <property type="entry name" value="ATG5_HBR"/>
    <property type="match status" value="1"/>
</dbReference>
<comment type="subunit">
    <text evidence="5">Conjugated with ATG12.</text>
</comment>
<dbReference type="InterPro" id="IPR042527">
    <property type="entry name" value="Atg5_UblA_dom_sf"/>
</dbReference>
<dbReference type="Gene3D" id="1.10.246.190">
    <property type="entry name" value="Autophagy protein Apg5, helix rich domain"/>
    <property type="match status" value="1"/>
</dbReference>
<evidence type="ECO:0000313" key="11">
    <source>
        <dbReference type="EMBL" id="KAK4409501.1"/>
    </source>
</evidence>
<organism evidence="11 12">
    <name type="scientific">Sesamum angolense</name>
    <dbReference type="NCBI Taxonomy" id="2727404"/>
    <lineage>
        <taxon>Eukaryota</taxon>
        <taxon>Viridiplantae</taxon>
        <taxon>Streptophyta</taxon>
        <taxon>Embryophyta</taxon>
        <taxon>Tracheophyta</taxon>
        <taxon>Spermatophyta</taxon>
        <taxon>Magnoliopsida</taxon>
        <taxon>eudicotyledons</taxon>
        <taxon>Gunneridae</taxon>
        <taxon>Pentapetalae</taxon>
        <taxon>asterids</taxon>
        <taxon>lamiids</taxon>
        <taxon>Lamiales</taxon>
        <taxon>Pedaliaceae</taxon>
        <taxon>Sesamum</taxon>
    </lineage>
</organism>
<dbReference type="Pfam" id="PF04106">
    <property type="entry name" value="ATG5_UblB"/>
    <property type="match status" value="1"/>
</dbReference>
<feature type="region of interest" description="Disordered" evidence="6">
    <location>
        <begin position="359"/>
        <end position="397"/>
    </location>
</feature>
<dbReference type="PANTHER" id="PTHR13040:SF2">
    <property type="entry name" value="AUTOPHAGY PROTEIN 5"/>
    <property type="match status" value="1"/>
</dbReference>
<sequence length="446" mass="49540">MVMGDKGGGTEAQQYVWGGAIPLQIHLHDSEVTTLPPPPPALVALFFYFVYLILAPRIGYLPLLVPQIKPFFSSSLPPGVDTVWFEYKGLPLKWGSFDLLCAEPERPWNLTIHFRGYPGNILTPCESEDSIKWSFINALKEAAYIINGNCKNIMNMSQPDQAELWRSVLNGMELYLDITKRLKKFTFVKALVPYALAAMLFIKNAVTCNLFPRPYKQSGDCSCTTYLSLLLFRLIALNFRSEVAGQLEVYLRVSSKLKLDIVGDDFSLKLNSSTSKSNQGVSDLDATGTTRTGRIPVRLYIRTIDEDTDDLEDVTAIGSWEKVSYINRPVEVHSEGKCFTLNGALKALLPELFTEASSTNAHTSGAEVEGGQRSDGDSSRSPGETGEAPSEHSRLPSDGAEIKLVRIQGIEPQLEIPFGWVVNNLMNPDHYLHICVYVKVLEPITI</sequence>